<keyword evidence="2" id="KW-1185">Reference proteome</keyword>
<reference evidence="2" key="1">
    <citation type="journal article" date="2023" name="G3 (Bethesda)">
        <title>Genome assembly and association tests identify interacting loci associated with vigor, precocity, and sex in interspecific pistachio rootstocks.</title>
        <authorList>
            <person name="Palmer W."/>
            <person name="Jacygrad E."/>
            <person name="Sagayaradj S."/>
            <person name="Cavanaugh K."/>
            <person name="Han R."/>
            <person name="Bertier L."/>
            <person name="Beede B."/>
            <person name="Kafkas S."/>
            <person name="Golino D."/>
            <person name="Preece J."/>
            <person name="Michelmore R."/>
        </authorList>
    </citation>
    <scope>NUCLEOTIDE SEQUENCE [LARGE SCALE GENOMIC DNA]</scope>
</reference>
<sequence>MCAYMAPSLDTRQDMAEVVVSELALRPCIDLSVKRIMLYQQGCYAGGTVLRIAKDLAENTKGAPVLILCSETTILAAIIVGSNPMLGVEKPIVELVSTTETLVPNSAGAICETIREHALIMHIGKEAPDLIGNHTENRLIEVFHPLGISDWNSVFWAAHPGGRAILDQVEA</sequence>
<name>A0ACC1BLJ2_9ROSI</name>
<evidence type="ECO:0000313" key="1">
    <source>
        <dbReference type="EMBL" id="KAJ0099884.1"/>
    </source>
</evidence>
<evidence type="ECO:0000313" key="2">
    <source>
        <dbReference type="Proteomes" id="UP001164250"/>
    </source>
</evidence>
<gene>
    <name evidence="1" type="ORF">Patl1_20611</name>
</gene>
<comment type="caution">
    <text evidence="1">The sequence shown here is derived from an EMBL/GenBank/DDBJ whole genome shotgun (WGS) entry which is preliminary data.</text>
</comment>
<proteinExistence type="predicted"/>
<dbReference type="Proteomes" id="UP001164250">
    <property type="component" value="Chromosome 4"/>
</dbReference>
<accession>A0ACC1BLJ2</accession>
<organism evidence="1 2">
    <name type="scientific">Pistacia atlantica</name>
    <dbReference type="NCBI Taxonomy" id="434234"/>
    <lineage>
        <taxon>Eukaryota</taxon>
        <taxon>Viridiplantae</taxon>
        <taxon>Streptophyta</taxon>
        <taxon>Embryophyta</taxon>
        <taxon>Tracheophyta</taxon>
        <taxon>Spermatophyta</taxon>
        <taxon>Magnoliopsida</taxon>
        <taxon>eudicotyledons</taxon>
        <taxon>Gunneridae</taxon>
        <taxon>Pentapetalae</taxon>
        <taxon>rosids</taxon>
        <taxon>malvids</taxon>
        <taxon>Sapindales</taxon>
        <taxon>Anacardiaceae</taxon>
        <taxon>Pistacia</taxon>
    </lineage>
</organism>
<dbReference type="EMBL" id="CM047900">
    <property type="protein sequence ID" value="KAJ0099884.1"/>
    <property type="molecule type" value="Genomic_DNA"/>
</dbReference>
<protein>
    <submittedName>
        <fullName evidence="1">Uncharacterized protein</fullName>
    </submittedName>
</protein>